<dbReference type="RefSeq" id="WP_143042271.1">
    <property type="nucleotide sequence ID" value="NZ_FNPF01000011.1"/>
</dbReference>
<proteinExistence type="predicted"/>
<keyword evidence="2" id="KW-1185">Reference proteome</keyword>
<dbReference type="Proteomes" id="UP000199286">
    <property type="component" value="Unassembled WGS sequence"/>
</dbReference>
<dbReference type="Pfam" id="PF20086">
    <property type="entry name" value="DUF6478"/>
    <property type="match status" value="1"/>
</dbReference>
<organism evidence="1 2">
    <name type="scientific">Citreimonas salinaria</name>
    <dbReference type="NCBI Taxonomy" id="321339"/>
    <lineage>
        <taxon>Bacteria</taxon>
        <taxon>Pseudomonadati</taxon>
        <taxon>Pseudomonadota</taxon>
        <taxon>Alphaproteobacteria</taxon>
        <taxon>Rhodobacterales</taxon>
        <taxon>Roseobacteraceae</taxon>
        <taxon>Citreimonas</taxon>
    </lineage>
</organism>
<reference evidence="1 2" key="1">
    <citation type="submission" date="2016-10" db="EMBL/GenBank/DDBJ databases">
        <authorList>
            <person name="de Groot N.N."/>
        </authorList>
    </citation>
    <scope>NUCLEOTIDE SEQUENCE [LARGE SCALE GENOMIC DNA]</scope>
    <source>
        <strain evidence="1 2">DSM 26880</strain>
    </source>
</reference>
<dbReference type="OrthoDB" id="7827015at2"/>
<protein>
    <submittedName>
        <fullName evidence="1">Uncharacterized protein</fullName>
    </submittedName>
</protein>
<dbReference type="AlphaFoldDB" id="A0A1H3L448"/>
<accession>A0A1H3L448</accession>
<evidence type="ECO:0000313" key="2">
    <source>
        <dbReference type="Proteomes" id="UP000199286"/>
    </source>
</evidence>
<dbReference type="EMBL" id="FNPF01000011">
    <property type="protein sequence ID" value="SDY59193.1"/>
    <property type="molecule type" value="Genomic_DNA"/>
</dbReference>
<evidence type="ECO:0000313" key="1">
    <source>
        <dbReference type="EMBL" id="SDY59193.1"/>
    </source>
</evidence>
<dbReference type="InterPro" id="IPR045514">
    <property type="entry name" value="DUF6478"/>
</dbReference>
<name>A0A1H3L448_9RHOB</name>
<dbReference type="STRING" id="321339.SAMN05444340_11180"/>
<sequence>MIGVGLLCSLARRAFATGPRTGDGATGIWRSWRPKAWLRPLDKPEVPAPLGPTSFGAGLTLFHDCPRAEIGLAQIGADRPPHGVAVSVARFEGSYLSLVVDLPEDLARQLGARDVVVIHLLLDAAASPLARLNLRTGPNVITMARPLRATDDRRIAEFDLGRSGLGGGGVSAAWIDLLFDAASIGRICVGDLVVTRHRRAAF</sequence>
<gene>
    <name evidence="1" type="ORF">SAMN05444340_11180</name>
</gene>